<dbReference type="SMART" id="SM00382">
    <property type="entry name" value="AAA"/>
    <property type="match status" value="1"/>
</dbReference>
<feature type="transmembrane region" description="Helical" evidence="27">
    <location>
        <begin position="152"/>
        <end position="169"/>
    </location>
</feature>
<evidence type="ECO:0000256" key="19">
    <source>
        <dbReference type="ARBA" id="ARBA00023011"/>
    </source>
</evidence>
<evidence type="ECO:0000259" key="28">
    <source>
        <dbReference type="SMART" id="SM00382"/>
    </source>
</evidence>
<dbReference type="InterPro" id="IPR003959">
    <property type="entry name" value="ATPase_AAA_core"/>
</dbReference>
<keyword evidence="12" id="KW-0256">Endoplasmic reticulum</keyword>
<gene>
    <name evidence="29" type="ORF">DEO72_LG8g203</name>
</gene>
<evidence type="ECO:0000256" key="9">
    <source>
        <dbReference type="ARBA" id="ARBA00022692"/>
    </source>
</evidence>
<keyword evidence="13" id="KW-0067">ATP-binding</keyword>
<dbReference type="Pfam" id="PF01222">
    <property type="entry name" value="ERG4_ERG24"/>
    <property type="match status" value="4"/>
</dbReference>
<keyword evidence="11" id="KW-0152">Cholesterol biosynthesis</keyword>
<evidence type="ECO:0000256" key="13">
    <source>
        <dbReference type="ARBA" id="ARBA00022840"/>
    </source>
</evidence>
<comment type="similarity">
    <text evidence="4">Belongs to the ERG4/ERG24 family.</text>
</comment>
<feature type="transmembrane region" description="Helical" evidence="27">
    <location>
        <begin position="23"/>
        <end position="45"/>
    </location>
</feature>
<evidence type="ECO:0000256" key="6">
    <source>
        <dbReference type="ARBA" id="ARBA00022490"/>
    </source>
</evidence>
<dbReference type="GO" id="GO:0016887">
    <property type="term" value="F:ATP hydrolysis activity"/>
    <property type="evidence" value="ECO:0007669"/>
    <property type="project" value="InterPro"/>
</dbReference>
<dbReference type="EMBL" id="CP039352">
    <property type="protein sequence ID" value="QCE02192.1"/>
    <property type="molecule type" value="Genomic_DNA"/>
</dbReference>
<keyword evidence="8" id="KW-0153">Cholesterol metabolism</keyword>
<sequence>MKKKTMVQSKSGNGNSDTVHSPIVTYASMISLLTLCPPFVILLWYTMTGADGSVTETWNYLKQNGVQGFLQIWPRPTATACKIIVVYAVFEAALQLLLPAKTVYGPISPTGHQPVYKANGVAAYLVTLITYTALWWFGIFNPTVVYDHLGEIYSALIFGSFVFCIFLYIKGHLAPSSTDSGSSGNIIIDFYWGMELYPRIGKYFDIKVFTNCRFGMMSWAVLALTYCIKQYEENGKVSDSMLVNTALMLVYVTKFFWWEAGYWNTMDIAHDRAGFYICWGCLVWVPSVYTSPGMYLVNHPVNLGIELAISILLAGILCIFINYDCDRQRQEFRRTNGKSTVWGKAPSKIEASYTTTTGETKRSLLLTSGWWGLSRHFHYVPEILAAFFWTVPALFNHFLPYFYVIFLTILLFDRAKRDDDRCRSKYGKYWKLYCDKHLNLAAGFYICWGCLVWVPSVYTSPGMYLVNHPVNLGIELAISILLAGILCIFINYDCDRQRQEFRRTNGKSTVWGKAPSKIEASYTTTTGETKRSLLLTSGWWGLSRHFHYVPEILAAFFWTVPALFNHFLPYFYVIFLTILLFDRAKRDDDRCRSKYGKYWKLYCDKHLNLAAGFYICWGCLVWVPSVYTSPGMYLVNHPVNLGIELAISILLAGILCIFINYDCDRQRQEFRRTNGKSTVWGKAPSKIEASYTTTTGETKRSLLLTSGWWGLSRHFHYVPEILAAFFWTVPALFNHFLPYFYVIFLTILLFDRAKRDDDRCRSKYGKYWKLYCDKHLNLAAGFYICWGCLVWVPSVYTSPGMYLVNHPVNLGIELAISILLAGILCIFINYDCDRQRQEFRRTNGKSTVWGKAPSKIEASYTTTTGETKRSLLLTSGWWGLSRHFHYVPEILAAFFWTVPALFNHFLPYFYVIFLTILLFDRAKRDDDRCRSKYGKYWKLYCDKVIELPIKHPELFESLGIAQPKGVLLYGPPGTGKTLLARAVAHHTDCTFIRVSGSELVQKYIGEGSRMVRELFVMAREHAPSIIFMDEIDSIGSARMESGSGNGDSEVQRTMLELLNQLDGFEASNKIKVLMATNRIDILDQALLRPGRIDRKIEFPNPNEESRLDILKIHSRRMNLMRGIDLKKIAEKMNGASGAELKAVCTEAGMFALRERRVHVTQEDFEMAVAKVMKKETEKNMSLRKLWK</sequence>
<evidence type="ECO:0000256" key="14">
    <source>
        <dbReference type="ARBA" id="ARBA00022857"/>
    </source>
</evidence>
<evidence type="ECO:0000313" key="30">
    <source>
        <dbReference type="Proteomes" id="UP000501690"/>
    </source>
</evidence>
<dbReference type="SUPFAM" id="SSF52540">
    <property type="entry name" value="P-loop containing nucleoside triphosphate hydrolases"/>
    <property type="match status" value="1"/>
</dbReference>
<evidence type="ECO:0000256" key="24">
    <source>
        <dbReference type="ARBA" id="ARBA00038851"/>
    </source>
</evidence>
<feature type="transmembrane region" description="Helical" evidence="27">
    <location>
        <begin position="776"/>
        <end position="796"/>
    </location>
</feature>
<evidence type="ECO:0000256" key="8">
    <source>
        <dbReference type="ARBA" id="ARBA00022548"/>
    </source>
</evidence>
<evidence type="ECO:0000313" key="29">
    <source>
        <dbReference type="EMBL" id="QCE02192.1"/>
    </source>
</evidence>
<dbReference type="InterPro" id="IPR041569">
    <property type="entry name" value="AAA_lid_3"/>
</dbReference>
<feature type="transmembrane region" description="Helical" evidence="27">
    <location>
        <begin position="470"/>
        <end position="492"/>
    </location>
</feature>
<accession>A0A4D6MNI5</accession>
<reference evidence="29 30" key="1">
    <citation type="submission" date="2019-04" db="EMBL/GenBank/DDBJ databases">
        <title>An improved genome assembly and genetic linkage map for asparagus bean, Vigna unguiculata ssp. sesquipedialis.</title>
        <authorList>
            <person name="Xia Q."/>
            <person name="Zhang R."/>
            <person name="Dong Y."/>
        </authorList>
    </citation>
    <scope>NUCLEOTIDE SEQUENCE [LARGE SCALE GENOMIC DNA]</scope>
    <source>
        <tissue evidence="29">Leaf</tissue>
    </source>
</reference>
<dbReference type="Pfam" id="PF00004">
    <property type="entry name" value="AAA"/>
    <property type="match status" value="1"/>
</dbReference>
<keyword evidence="20" id="KW-0443">Lipid metabolism</keyword>
<keyword evidence="6" id="KW-0963">Cytoplasm</keyword>
<dbReference type="Gene3D" id="1.20.120.1630">
    <property type="match status" value="4"/>
</dbReference>
<evidence type="ECO:0000256" key="1">
    <source>
        <dbReference type="ARBA" id="ARBA00004123"/>
    </source>
</evidence>
<dbReference type="PANTHER" id="PTHR21257:SF38">
    <property type="entry name" value="7-DEHYDROCHOLESTEROL REDUCTASE"/>
    <property type="match status" value="1"/>
</dbReference>
<evidence type="ECO:0000256" key="16">
    <source>
        <dbReference type="ARBA" id="ARBA00022955"/>
    </source>
</evidence>
<feature type="transmembrane region" description="Helical" evidence="27">
    <location>
        <begin position="607"/>
        <end position="627"/>
    </location>
</feature>
<keyword evidence="19" id="KW-0756">Sterol biosynthesis</keyword>
<comment type="subcellular location">
    <subcellularLocation>
        <location evidence="3">Cytoplasm</location>
    </subcellularLocation>
    <subcellularLocation>
        <location evidence="2">Endoplasmic reticulum membrane</location>
        <topology evidence="2">Multi-pass membrane protein</topology>
    </subcellularLocation>
    <subcellularLocation>
        <location evidence="1">Nucleus</location>
    </subcellularLocation>
</comment>
<keyword evidence="16" id="KW-0752">Steroid biosynthesis</keyword>
<keyword evidence="14" id="KW-0521">NADP</keyword>
<evidence type="ECO:0000256" key="26">
    <source>
        <dbReference type="ARBA" id="ARBA00042688"/>
    </source>
</evidence>
<keyword evidence="9 27" id="KW-0812">Transmembrane</keyword>
<dbReference type="FunFam" id="1.20.120.1630:FF:000006">
    <property type="entry name" value="Putative 7-dehydrocholesterol reductase"/>
    <property type="match status" value="4"/>
</dbReference>
<keyword evidence="21 27" id="KW-0472">Membrane</keyword>
<keyword evidence="22" id="KW-1207">Sterol metabolism</keyword>
<dbReference type="GO" id="GO:0047598">
    <property type="term" value="F:7-dehydrocholesterol reductase activity"/>
    <property type="evidence" value="ECO:0007669"/>
    <property type="project" value="UniProtKB-EC"/>
</dbReference>
<feature type="transmembrane region" description="Helical" evidence="27">
    <location>
        <begin position="273"/>
        <end position="291"/>
    </location>
</feature>
<evidence type="ECO:0000256" key="12">
    <source>
        <dbReference type="ARBA" id="ARBA00022824"/>
    </source>
</evidence>
<keyword evidence="10" id="KW-0547">Nucleotide-binding</keyword>
<feature type="transmembrane region" description="Helical" evidence="27">
    <location>
        <begin position="121"/>
        <end position="140"/>
    </location>
</feature>
<protein>
    <recommendedName>
        <fullName evidence="25">7-dehydrocholesterol reductase</fullName>
        <ecNumber evidence="24">1.3.1.21</ecNumber>
    </recommendedName>
    <alternativeName>
        <fullName evidence="26">Sterol Delta(7)-reductase</fullName>
    </alternativeName>
</protein>
<dbReference type="InterPro" id="IPR001171">
    <property type="entry name" value="ERG24_DHCR-like"/>
</dbReference>
<name>A0A4D6MNI5_VIGUN</name>
<feature type="transmembrane region" description="Helical" evidence="27">
    <location>
        <begin position="83"/>
        <end position="100"/>
    </location>
</feature>
<feature type="transmembrane region" description="Helical" evidence="27">
    <location>
        <begin position="639"/>
        <end position="661"/>
    </location>
</feature>
<proteinExistence type="inferred from homology"/>
<evidence type="ECO:0000256" key="18">
    <source>
        <dbReference type="ARBA" id="ARBA00023002"/>
    </source>
</evidence>
<dbReference type="PANTHER" id="PTHR21257">
    <property type="entry name" value="DELTA(14)-STEROL REDUCTASE"/>
    <property type="match status" value="1"/>
</dbReference>
<dbReference type="Proteomes" id="UP000501690">
    <property type="component" value="Linkage Group LG8"/>
</dbReference>
<dbReference type="CDD" id="cd19502">
    <property type="entry name" value="RecA-like_PAN_like"/>
    <property type="match status" value="1"/>
</dbReference>
<feature type="transmembrane region" description="Helical" evidence="27">
    <location>
        <begin position="890"/>
        <end position="919"/>
    </location>
</feature>
<dbReference type="PROSITE" id="PS01017">
    <property type="entry name" value="STEROL_REDUCT_1"/>
    <property type="match status" value="1"/>
</dbReference>
<evidence type="ECO:0000256" key="20">
    <source>
        <dbReference type="ARBA" id="ARBA00023098"/>
    </source>
</evidence>
<keyword evidence="23" id="KW-0753">Steroid metabolism</keyword>
<evidence type="ECO:0000256" key="25">
    <source>
        <dbReference type="ARBA" id="ARBA00039984"/>
    </source>
</evidence>
<evidence type="ECO:0000256" key="5">
    <source>
        <dbReference type="ARBA" id="ARBA00006914"/>
    </source>
</evidence>
<evidence type="ECO:0000256" key="23">
    <source>
        <dbReference type="ARBA" id="ARBA00023221"/>
    </source>
</evidence>
<keyword evidence="30" id="KW-1185">Reference proteome</keyword>
<keyword evidence="17 27" id="KW-1133">Transmembrane helix</keyword>
<evidence type="ECO:0000256" key="27">
    <source>
        <dbReference type="SAM" id="Phobius"/>
    </source>
</evidence>
<dbReference type="InterPro" id="IPR018083">
    <property type="entry name" value="Sterol_reductase_CS"/>
</dbReference>
<dbReference type="InterPro" id="IPR027417">
    <property type="entry name" value="P-loop_NTPase"/>
</dbReference>
<evidence type="ECO:0000256" key="4">
    <source>
        <dbReference type="ARBA" id="ARBA00005402"/>
    </source>
</evidence>
<dbReference type="GO" id="GO:0005789">
    <property type="term" value="C:endoplasmic reticulum membrane"/>
    <property type="evidence" value="ECO:0007669"/>
    <property type="project" value="UniProtKB-SubCell"/>
</dbReference>
<dbReference type="FunFam" id="1.10.8.60:FF:000006">
    <property type="entry name" value="26S protease regulatory subunit 8"/>
    <property type="match status" value="1"/>
</dbReference>
<dbReference type="GO" id="GO:0016132">
    <property type="term" value="P:brassinosteroid biosynthetic process"/>
    <property type="evidence" value="ECO:0007669"/>
    <property type="project" value="TreeGrafter"/>
</dbReference>
<dbReference type="AlphaFoldDB" id="A0A4D6MNI5"/>
<evidence type="ECO:0000256" key="10">
    <source>
        <dbReference type="ARBA" id="ARBA00022741"/>
    </source>
</evidence>
<feature type="transmembrane region" description="Helical" evidence="27">
    <location>
        <begin position="240"/>
        <end position="261"/>
    </location>
</feature>
<dbReference type="FunFam" id="3.40.50.300:FF:000030">
    <property type="entry name" value="26S protease regulatory subunit 8"/>
    <property type="match status" value="1"/>
</dbReference>
<dbReference type="InterPro" id="IPR003960">
    <property type="entry name" value="ATPase_AAA_CS"/>
</dbReference>
<evidence type="ECO:0000256" key="15">
    <source>
        <dbReference type="ARBA" id="ARBA00022942"/>
    </source>
</evidence>
<evidence type="ECO:0000256" key="22">
    <source>
        <dbReference type="ARBA" id="ARBA00023166"/>
    </source>
</evidence>
<dbReference type="EC" id="1.3.1.21" evidence="24"/>
<evidence type="ECO:0000256" key="21">
    <source>
        <dbReference type="ARBA" id="ARBA00023136"/>
    </source>
</evidence>
<evidence type="ECO:0000256" key="11">
    <source>
        <dbReference type="ARBA" id="ARBA00022778"/>
    </source>
</evidence>
<evidence type="ECO:0000256" key="2">
    <source>
        <dbReference type="ARBA" id="ARBA00004477"/>
    </source>
</evidence>
<keyword evidence="15" id="KW-0647">Proteasome</keyword>
<feature type="transmembrane region" description="Helical" evidence="27">
    <location>
        <begin position="438"/>
        <end position="458"/>
    </location>
</feature>
<evidence type="ECO:0000256" key="17">
    <source>
        <dbReference type="ARBA" id="ARBA00022989"/>
    </source>
</evidence>
<keyword evidence="18" id="KW-0560">Oxidoreductase</keyword>
<dbReference type="Gene3D" id="3.40.50.300">
    <property type="entry name" value="P-loop containing nucleotide triphosphate hydrolases"/>
    <property type="match status" value="1"/>
</dbReference>
<feature type="transmembrane region" description="Helical" evidence="27">
    <location>
        <begin position="808"/>
        <end position="830"/>
    </location>
</feature>
<evidence type="ECO:0000256" key="3">
    <source>
        <dbReference type="ARBA" id="ARBA00004496"/>
    </source>
</evidence>
<comment type="similarity">
    <text evidence="5">Belongs to the AAA ATPase family.</text>
</comment>
<dbReference type="PROSITE" id="PS01018">
    <property type="entry name" value="STEROL_REDUCT_2"/>
    <property type="match status" value="4"/>
</dbReference>
<dbReference type="GO" id="GO:0005634">
    <property type="term" value="C:nucleus"/>
    <property type="evidence" value="ECO:0007669"/>
    <property type="project" value="UniProtKB-SubCell"/>
</dbReference>
<dbReference type="GO" id="GO:0006695">
    <property type="term" value="P:cholesterol biosynthetic process"/>
    <property type="evidence" value="ECO:0007669"/>
    <property type="project" value="UniProtKB-KW"/>
</dbReference>
<feature type="domain" description="AAA+ ATPase" evidence="28">
    <location>
        <begin position="962"/>
        <end position="1102"/>
    </location>
</feature>
<feature type="transmembrane region" description="Helical" evidence="27">
    <location>
        <begin position="303"/>
        <end position="323"/>
    </location>
</feature>
<feature type="transmembrane region" description="Helical" evidence="27">
    <location>
        <begin position="208"/>
        <end position="228"/>
    </location>
</feature>
<dbReference type="GO" id="GO:0000502">
    <property type="term" value="C:proteasome complex"/>
    <property type="evidence" value="ECO:0007669"/>
    <property type="project" value="UniProtKB-KW"/>
</dbReference>
<dbReference type="Pfam" id="PF17862">
    <property type="entry name" value="AAA_lid_3"/>
    <property type="match status" value="1"/>
</dbReference>
<dbReference type="InterPro" id="IPR003593">
    <property type="entry name" value="AAA+_ATPase"/>
</dbReference>
<dbReference type="GO" id="GO:0005524">
    <property type="term" value="F:ATP binding"/>
    <property type="evidence" value="ECO:0007669"/>
    <property type="project" value="UniProtKB-KW"/>
</dbReference>
<evidence type="ECO:0000256" key="7">
    <source>
        <dbReference type="ARBA" id="ARBA00022516"/>
    </source>
</evidence>
<feature type="transmembrane region" description="Helical" evidence="27">
    <location>
        <begin position="739"/>
        <end position="755"/>
    </location>
</feature>
<dbReference type="Gene3D" id="1.10.8.60">
    <property type="match status" value="1"/>
</dbReference>
<keyword evidence="7" id="KW-0444">Lipid biosynthesis</keyword>
<dbReference type="PROSITE" id="PS00674">
    <property type="entry name" value="AAA"/>
    <property type="match status" value="1"/>
</dbReference>
<organism evidence="29 30">
    <name type="scientific">Vigna unguiculata</name>
    <name type="common">Cowpea</name>
    <dbReference type="NCBI Taxonomy" id="3917"/>
    <lineage>
        <taxon>Eukaryota</taxon>
        <taxon>Viridiplantae</taxon>
        <taxon>Streptophyta</taxon>
        <taxon>Embryophyta</taxon>
        <taxon>Tracheophyta</taxon>
        <taxon>Spermatophyta</taxon>
        <taxon>Magnoliopsida</taxon>
        <taxon>eudicotyledons</taxon>
        <taxon>Gunneridae</taxon>
        <taxon>Pentapetalae</taxon>
        <taxon>rosids</taxon>
        <taxon>fabids</taxon>
        <taxon>Fabales</taxon>
        <taxon>Fabaceae</taxon>
        <taxon>Papilionoideae</taxon>
        <taxon>50 kb inversion clade</taxon>
        <taxon>NPAAA clade</taxon>
        <taxon>indigoferoid/millettioid clade</taxon>
        <taxon>Phaseoleae</taxon>
        <taxon>Vigna</taxon>
    </lineage>
</organism>